<evidence type="ECO:0000313" key="15">
    <source>
        <dbReference type="Proteomes" id="UP000215459"/>
    </source>
</evidence>
<keyword evidence="15" id="KW-1185">Reference proteome</keyword>
<gene>
    <name evidence="14" type="ORF">CHM34_14855</name>
</gene>
<dbReference type="EMBL" id="NOWF01000009">
    <property type="protein sequence ID" value="OYD06827.1"/>
    <property type="molecule type" value="Genomic_DNA"/>
</dbReference>
<dbReference type="SUPFAM" id="SSF63520">
    <property type="entry name" value="PTS-regulatory domain, PRD"/>
    <property type="match status" value="2"/>
</dbReference>
<dbReference type="PROSITE" id="PS51094">
    <property type="entry name" value="PTS_EIIA_TYPE_2"/>
    <property type="match status" value="1"/>
</dbReference>
<evidence type="ECO:0000313" key="14">
    <source>
        <dbReference type="EMBL" id="OYD06827.1"/>
    </source>
</evidence>
<evidence type="ECO:0000256" key="7">
    <source>
        <dbReference type="ARBA" id="ARBA00022777"/>
    </source>
</evidence>
<dbReference type="AlphaFoldDB" id="A0A235B4J8"/>
<comment type="function">
    <text evidence="8">The phosphoenolpyruvate-dependent sugar phosphotransferase system (sugar PTS), a major carbohydrate active transport system, catalyzes the phosphorylation of incoming sugar substrates concomitantly with their translocation across the cell membrane. The enzyme II UlaABC PTS system is involved in ascorbate transport.</text>
</comment>
<keyword evidence="3" id="KW-0963">Cytoplasm</keyword>
<evidence type="ECO:0000256" key="5">
    <source>
        <dbReference type="ARBA" id="ARBA00022679"/>
    </source>
</evidence>
<dbReference type="CDD" id="cd00211">
    <property type="entry name" value="PTS_IIA_fru"/>
    <property type="match status" value="1"/>
</dbReference>
<evidence type="ECO:0000256" key="10">
    <source>
        <dbReference type="ARBA" id="ARBA00042072"/>
    </source>
</evidence>
<feature type="domain" description="PRD" evidence="13">
    <location>
        <begin position="295"/>
        <end position="402"/>
    </location>
</feature>
<dbReference type="PROSITE" id="PS51372">
    <property type="entry name" value="PRD_2"/>
    <property type="match status" value="2"/>
</dbReference>
<dbReference type="GO" id="GO:0016301">
    <property type="term" value="F:kinase activity"/>
    <property type="evidence" value="ECO:0007669"/>
    <property type="project" value="UniProtKB-KW"/>
</dbReference>
<evidence type="ECO:0000256" key="3">
    <source>
        <dbReference type="ARBA" id="ARBA00022490"/>
    </source>
</evidence>
<dbReference type="InterPro" id="IPR013011">
    <property type="entry name" value="PTS_EIIB_2"/>
</dbReference>
<evidence type="ECO:0000259" key="13">
    <source>
        <dbReference type="PROSITE" id="PS51372"/>
    </source>
</evidence>
<dbReference type="PANTHER" id="PTHR36203">
    <property type="entry name" value="ASCORBATE-SPECIFIC PTS SYSTEM EIIA COMPONENT"/>
    <property type="match status" value="1"/>
</dbReference>
<feature type="domain" description="PTS EIIA type-2" evidence="11">
    <location>
        <begin position="548"/>
        <end position="688"/>
    </location>
</feature>
<feature type="domain" description="PTS EIIB type-2" evidence="12">
    <location>
        <begin position="407"/>
        <end position="494"/>
    </location>
</feature>
<comment type="caution">
    <text evidence="14">The sequence shown here is derived from an EMBL/GenBank/DDBJ whole genome shotgun (WGS) entry which is preliminary data.</text>
</comment>
<reference evidence="14 15" key="1">
    <citation type="submission" date="2017-07" db="EMBL/GenBank/DDBJ databases">
        <title>The genome sequence of Paludifilum halophilum highlights mechanisms for microbial adaptation to high salt environemnts.</title>
        <authorList>
            <person name="Belbahri L."/>
        </authorList>
    </citation>
    <scope>NUCLEOTIDE SEQUENCE [LARGE SCALE GENOMIC DNA]</scope>
    <source>
        <strain evidence="14 15">DSM 102817</strain>
    </source>
</reference>
<dbReference type="Pfam" id="PF00874">
    <property type="entry name" value="PRD"/>
    <property type="match status" value="2"/>
</dbReference>
<proteinExistence type="predicted"/>
<keyword evidence="4" id="KW-0597">Phosphoprotein</keyword>
<evidence type="ECO:0000256" key="8">
    <source>
        <dbReference type="ARBA" id="ARBA00037387"/>
    </source>
</evidence>
<dbReference type="GO" id="GO:0008982">
    <property type="term" value="F:protein-N(PI)-phosphohistidine-sugar phosphotransferase activity"/>
    <property type="evidence" value="ECO:0007669"/>
    <property type="project" value="InterPro"/>
</dbReference>
<dbReference type="GO" id="GO:0005737">
    <property type="term" value="C:cytoplasm"/>
    <property type="evidence" value="ECO:0007669"/>
    <property type="project" value="UniProtKB-SubCell"/>
</dbReference>
<keyword evidence="7" id="KW-0418">Kinase</keyword>
<keyword evidence="2" id="KW-0813">Transport</keyword>
<dbReference type="PANTHER" id="PTHR36203:SF1">
    <property type="entry name" value="ASCORBATE-SPECIFIC PTS SYSTEM EIIA COMPONENT"/>
    <property type="match status" value="1"/>
</dbReference>
<keyword evidence="6" id="KW-0598">Phosphotransferase system</keyword>
<evidence type="ECO:0000259" key="12">
    <source>
        <dbReference type="PROSITE" id="PS51099"/>
    </source>
</evidence>
<sequence length="695" mass="80090">MMGEGRENVMDLDRRSTNLLNEVVLNPGLKSHDLQRKHDLNRRQLKYSFDKINDWLDSKNLPKIGRTRQGTFEISPVLVSTFLKDHAPVQGTIPSEQERVLVILLMLLSREEELSLLHFTCILNFSKNTVLNDLKKAQMNVNRYGLEIRYSRLHGYLLEGKEFSTRQLLIKTINQCLSLTNGKRYLEMAAGLSEGEIDRFRQKIEDVESELGLKFTDDKMESMPYILALTLKRIQQKKTIEPFYVHYDELSDTKEYRATELILNDVGYIPNVERLFITLHLLTTNIYFSENWTEDFIPNLRKALGETLELFEKRSCIFLKNKEQLLNKLMLHMKPAYYRIKYRLTDVHEMHQTVSSEFSELHHITRQAIQPLQDFFGQPIPEHEAMYLSMLFGGWLTKQGDSLQKKIKAVVVCPKGVSISRLMFGQLNELFPEFVFLESLSIREFMTYPLSYDIVFSSVYVETEKKLFIISPLMDEREKYRLRKQVMIETSGFVPTDVQLDQLIQIIGKHASIKNKKALTVELGRFLEPENGSSPGPWPEAETPELSDFLHEGTIQKKRKAESWHDAVQMAADPLLANQSIQPSYIEAIHSLEEQDPYIIIGSGFAIPHADPEKGVHRVAMSLLQLEEGVRYAGNHVIHTIVVIAAPDKYQHLKALRQLVQLAQDKEKALAIRQAKSVSDMASLIETHAAENKTT</sequence>
<dbReference type="InterPro" id="IPR036634">
    <property type="entry name" value="PRD_sf"/>
</dbReference>
<evidence type="ECO:0000256" key="4">
    <source>
        <dbReference type="ARBA" id="ARBA00022553"/>
    </source>
</evidence>
<dbReference type="InterPro" id="IPR051351">
    <property type="entry name" value="Ascorbate-PTS_EIIA_comp"/>
</dbReference>
<evidence type="ECO:0000259" key="11">
    <source>
        <dbReference type="PROSITE" id="PS51094"/>
    </source>
</evidence>
<dbReference type="InterPro" id="IPR016152">
    <property type="entry name" value="PTrfase/Anion_transptr"/>
</dbReference>
<keyword evidence="5" id="KW-0808">Transferase</keyword>
<dbReference type="SUPFAM" id="SSF55804">
    <property type="entry name" value="Phoshotransferase/anion transport protein"/>
    <property type="match status" value="1"/>
</dbReference>
<dbReference type="Proteomes" id="UP000215459">
    <property type="component" value="Unassembled WGS sequence"/>
</dbReference>
<dbReference type="InterPro" id="IPR011608">
    <property type="entry name" value="PRD"/>
</dbReference>
<organism evidence="14 15">
    <name type="scientific">Paludifilum halophilum</name>
    <dbReference type="NCBI Taxonomy" id="1642702"/>
    <lineage>
        <taxon>Bacteria</taxon>
        <taxon>Bacillati</taxon>
        <taxon>Bacillota</taxon>
        <taxon>Bacilli</taxon>
        <taxon>Bacillales</taxon>
        <taxon>Thermoactinomycetaceae</taxon>
        <taxon>Paludifilum</taxon>
    </lineage>
</organism>
<dbReference type="GO" id="GO:0009401">
    <property type="term" value="P:phosphoenolpyruvate-dependent sugar phosphotransferase system"/>
    <property type="evidence" value="ECO:0007669"/>
    <property type="project" value="UniProtKB-KW"/>
</dbReference>
<evidence type="ECO:0000256" key="9">
    <source>
        <dbReference type="ARBA" id="ARBA00041175"/>
    </source>
</evidence>
<name>A0A235B4J8_9BACL</name>
<dbReference type="Pfam" id="PF00359">
    <property type="entry name" value="PTS_EIIA_2"/>
    <property type="match status" value="1"/>
</dbReference>
<dbReference type="PROSITE" id="PS51099">
    <property type="entry name" value="PTS_EIIB_TYPE_2"/>
    <property type="match status" value="1"/>
</dbReference>
<dbReference type="InterPro" id="IPR002178">
    <property type="entry name" value="PTS_EIIA_type-2_dom"/>
</dbReference>
<evidence type="ECO:0000256" key="2">
    <source>
        <dbReference type="ARBA" id="ARBA00022448"/>
    </source>
</evidence>
<feature type="domain" description="PRD" evidence="13">
    <location>
        <begin position="191"/>
        <end position="291"/>
    </location>
</feature>
<dbReference type="Gene3D" id="1.10.1790.10">
    <property type="entry name" value="PRD domain"/>
    <property type="match status" value="1"/>
</dbReference>
<protein>
    <recommendedName>
        <fullName evidence="9">Ascorbate-specific PTS system EIIA component</fullName>
    </recommendedName>
    <alternativeName>
        <fullName evidence="10">Ascorbate-specific phosphotransferase enzyme IIA component</fullName>
    </alternativeName>
</protein>
<dbReference type="Gene3D" id="3.40.930.10">
    <property type="entry name" value="Mannitol-specific EII, Chain A"/>
    <property type="match status" value="1"/>
</dbReference>
<accession>A0A235B4J8</accession>
<dbReference type="GO" id="GO:0006355">
    <property type="term" value="P:regulation of DNA-templated transcription"/>
    <property type="evidence" value="ECO:0007669"/>
    <property type="project" value="InterPro"/>
</dbReference>
<dbReference type="CDD" id="cd05568">
    <property type="entry name" value="PTS_IIB_bgl_like"/>
    <property type="match status" value="1"/>
</dbReference>
<evidence type="ECO:0000256" key="1">
    <source>
        <dbReference type="ARBA" id="ARBA00004496"/>
    </source>
</evidence>
<evidence type="ECO:0000256" key="6">
    <source>
        <dbReference type="ARBA" id="ARBA00022683"/>
    </source>
</evidence>
<comment type="subcellular location">
    <subcellularLocation>
        <location evidence="1">Cytoplasm</location>
    </subcellularLocation>
</comment>